<feature type="domain" description="Reverse transcriptase" evidence="1">
    <location>
        <begin position="170"/>
        <end position="444"/>
    </location>
</feature>
<organism evidence="2 3">
    <name type="scientific">Chara braunii</name>
    <name type="common">Braun's stonewort</name>
    <dbReference type="NCBI Taxonomy" id="69332"/>
    <lineage>
        <taxon>Eukaryota</taxon>
        <taxon>Viridiplantae</taxon>
        <taxon>Streptophyta</taxon>
        <taxon>Charophyceae</taxon>
        <taxon>Charales</taxon>
        <taxon>Characeae</taxon>
        <taxon>Chara</taxon>
    </lineage>
</organism>
<evidence type="ECO:0000313" key="3">
    <source>
        <dbReference type="Proteomes" id="UP000265515"/>
    </source>
</evidence>
<comment type="caution">
    <text evidence="2">The sequence shown here is derived from an EMBL/GenBank/DDBJ whole genome shotgun (WGS) entry which is preliminary data.</text>
</comment>
<dbReference type="AlphaFoldDB" id="A0A388KYN8"/>
<dbReference type="PROSITE" id="PS50878">
    <property type="entry name" value="RT_POL"/>
    <property type="match status" value="1"/>
</dbReference>
<protein>
    <recommendedName>
        <fullName evidence="1">Reverse transcriptase domain-containing protein</fullName>
    </recommendedName>
</protein>
<name>A0A388KYN8_CHABU</name>
<dbReference type="Gramene" id="GBG75165">
    <property type="protein sequence ID" value="GBG75165"/>
    <property type="gene ID" value="CBR_g19678"/>
</dbReference>
<dbReference type="InterPro" id="IPR000477">
    <property type="entry name" value="RT_dom"/>
</dbReference>
<dbReference type="EMBL" id="BFEA01000219">
    <property type="protein sequence ID" value="GBG75165.1"/>
    <property type="molecule type" value="Genomic_DNA"/>
</dbReference>
<evidence type="ECO:0000259" key="1">
    <source>
        <dbReference type="PROSITE" id="PS50878"/>
    </source>
</evidence>
<reference evidence="2 3" key="1">
    <citation type="journal article" date="2018" name="Cell">
        <title>The Chara Genome: Secondary Complexity and Implications for Plant Terrestrialization.</title>
        <authorList>
            <person name="Nishiyama T."/>
            <person name="Sakayama H."/>
            <person name="Vries J.D."/>
            <person name="Buschmann H."/>
            <person name="Saint-Marcoux D."/>
            <person name="Ullrich K.K."/>
            <person name="Haas F.B."/>
            <person name="Vanderstraeten L."/>
            <person name="Becker D."/>
            <person name="Lang D."/>
            <person name="Vosolsobe S."/>
            <person name="Rombauts S."/>
            <person name="Wilhelmsson P.K.I."/>
            <person name="Janitza P."/>
            <person name="Kern R."/>
            <person name="Heyl A."/>
            <person name="Rumpler F."/>
            <person name="Villalobos L.I.A.C."/>
            <person name="Clay J.M."/>
            <person name="Skokan R."/>
            <person name="Toyoda A."/>
            <person name="Suzuki Y."/>
            <person name="Kagoshima H."/>
            <person name="Schijlen E."/>
            <person name="Tajeshwar N."/>
            <person name="Catarino B."/>
            <person name="Hetherington A.J."/>
            <person name="Saltykova A."/>
            <person name="Bonnot C."/>
            <person name="Breuninger H."/>
            <person name="Symeonidi A."/>
            <person name="Radhakrishnan G.V."/>
            <person name="Van Nieuwerburgh F."/>
            <person name="Deforce D."/>
            <person name="Chang C."/>
            <person name="Karol K.G."/>
            <person name="Hedrich R."/>
            <person name="Ulvskov P."/>
            <person name="Glockner G."/>
            <person name="Delwiche C.F."/>
            <person name="Petrasek J."/>
            <person name="Van de Peer Y."/>
            <person name="Friml J."/>
            <person name="Beilby M."/>
            <person name="Dolan L."/>
            <person name="Kohara Y."/>
            <person name="Sugano S."/>
            <person name="Fujiyama A."/>
            <person name="Delaux P.-M."/>
            <person name="Quint M."/>
            <person name="TheiBen G."/>
            <person name="Hagemann M."/>
            <person name="Harholt J."/>
            <person name="Dunand C."/>
            <person name="Zachgo S."/>
            <person name="Langdale J."/>
            <person name="Maumus F."/>
            <person name="Straeten D.V.D."/>
            <person name="Gould S.B."/>
            <person name="Rensing S.A."/>
        </authorList>
    </citation>
    <scope>NUCLEOTIDE SEQUENCE [LARGE SCALE GENOMIC DNA]</scope>
    <source>
        <strain evidence="2 3">S276</strain>
    </source>
</reference>
<keyword evidence="3" id="KW-1185">Reference proteome</keyword>
<gene>
    <name evidence="2" type="ORF">CBR_g19678</name>
</gene>
<accession>A0A388KYN8</accession>
<sequence length="562" mass="64364">MHTYRWILEKGQDMCVCSDFRLTRYQGHVRIRLDEVEGVDRYLHSSRNITCGRTISKFQLMEKIYQAIPRACRSNMLQIKNEDIERCFRTQEVKQNGAMTEQEVTQQVGHLQHLVLVPLDRNPGATLVICPTLYMHTFRLTFCWNAAFRSLIQSESEFLVESKGAYDDAGLQNVAIWRTSGKLGRAYIIPKDKDYSRWRHISPSWSEPSRTASTRLRRALRYMLLCLPVSYHFSLRSTDHLNTALSRGVASLKKVGGMIVARSYDIKDMFVKLPHEEIIASVDWLVKIHEKKNLVAVKTSVRGKNCKMARTLHKEEGYICLSFLTVMAMLRYELGHVYTICNGRAYQQVFGIPMGNHSSLALADLMCTKAEYMFLMSLGSERCLVSGVRLANDVSVMVAAGNNGTDSQRVSRVFHRFADAYPPTLKLVRKDDCGYAWDFLGCKVFLVPDVTEVHVFPRTKNQAWLTEQGTLHYHSMQDYRSYSAKKVKRMTMTAFMLRLWRSSTDEQAAGVSIVCLIRESRLRGHPPEVFFGSLARLAKVVGGPWRSWISQVYPHHGSTSVR</sequence>
<proteinExistence type="predicted"/>
<evidence type="ECO:0000313" key="2">
    <source>
        <dbReference type="EMBL" id="GBG75165.1"/>
    </source>
</evidence>
<dbReference type="Proteomes" id="UP000265515">
    <property type="component" value="Unassembled WGS sequence"/>
</dbReference>